<accession>A0A7K0CMA9</accession>
<proteinExistence type="predicted"/>
<evidence type="ECO:0000313" key="2">
    <source>
        <dbReference type="Proteomes" id="UP000466345"/>
    </source>
</evidence>
<organism evidence="1 2">
    <name type="scientific">Streptomyces smaragdinus</name>
    <dbReference type="NCBI Taxonomy" id="2585196"/>
    <lineage>
        <taxon>Bacteria</taxon>
        <taxon>Bacillati</taxon>
        <taxon>Actinomycetota</taxon>
        <taxon>Actinomycetes</taxon>
        <taxon>Kitasatosporales</taxon>
        <taxon>Streptomycetaceae</taxon>
        <taxon>Streptomyces</taxon>
    </lineage>
</organism>
<sequence>MATLLERSRTSESTGQGFVTEDYDANPALCRKGVWQGAAQFFRETVTLSYEHDPEPLNVFWLLNGTDVLYPVPGYYGGGPVLGSQGVTYRWPVDGFRHRISFTSTPGTPTEYVRAQVLYQRLDDPDQVHPQTHYGPALSVPVSGRLVKWPADKLAEEERCLDRFTEIRRRYVRWHKPKPGESLPGLGQLRGDDAIRLAAMAEQLETLDLTANRELAEALERELSVALLRAEGTRGLE</sequence>
<keyword evidence="2" id="KW-1185">Reference proteome</keyword>
<comment type="caution">
    <text evidence="1">The sequence shown here is derived from an EMBL/GenBank/DDBJ whole genome shotgun (WGS) entry which is preliminary data.</text>
</comment>
<name>A0A7K0CMA9_9ACTN</name>
<dbReference type="EMBL" id="WEGJ01000022">
    <property type="protein sequence ID" value="MQY14551.1"/>
    <property type="molecule type" value="Genomic_DNA"/>
</dbReference>
<dbReference type="AlphaFoldDB" id="A0A7K0CMA9"/>
<protein>
    <submittedName>
        <fullName evidence="1">Uncharacterized protein</fullName>
    </submittedName>
</protein>
<dbReference type="OrthoDB" id="5192603at2"/>
<evidence type="ECO:0000313" key="1">
    <source>
        <dbReference type="EMBL" id="MQY14551.1"/>
    </source>
</evidence>
<gene>
    <name evidence="1" type="ORF">SRB5_47190</name>
</gene>
<reference evidence="1 2" key="1">
    <citation type="submission" date="2019-10" db="EMBL/GenBank/DDBJ databases">
        <title>Streptomyces smaragdinus sp. nov. and Streptomyces fabii sp. nov., isolated from the gut of fungus growing-termite Macrotermes natalensis.</title>
        <authorList>
            <person name="Schwitalla J."/>
            <person name="Benndorf R."/>
            <person name="Martin K."/>
            <person name="De Beer W."/>
            <person name="Kaster A.-K."/>
            <person name="Vollmers J."/>
            <person name="Poulsen M."/>
            <person name="Beemelmanns C."/>
        </authorList>
    </citation>
    <scope>NUCLEOTIDE SEQUENCE [LARGE SCALE GENOMIC DNA]</scope>
    <source>
        <strain evidence="1 2">RB5</strain>
    </source>
</reference>
<dbReference type="RefSeq" id="WP_153455347.1">
    <property type="nucleotide sequence ID" value="NZ_WEGJ01000022.1"/>
</dbReference>
<dbReference type="Proteomes" id="UP000466345">
    <property type="component" value="Unassembled WGS sequence"/>
</dbReference>